<evidence type="ECO:0000256" key="1">
    <source>
        <dbReference type="SAM" id="SignalP"/>
    </source>
</evidence>
<evidence type="ECO:0000313" key="3">
    <source>
        <dbReference type="Proteomes" id="UP000027238"/>
    </source>
</evidence>
<keyword evidence="3" id="KW-1185">Reference proteome</keyword>
<dbReference type="AlphaFoldDB" id="A0A066XYH5"/>
<dbReference type="HOGENOM" id="CLU_1098432_0_0_1"/>
<reference evidence="3" key="1">
    <citation type="journal article" date="2014" name="Genome Announc.">
        <title>Draft genome sequence of Colletotrichum sublineola, a destructive pathogen of cultivated sorghum.</title>
        <authorList>
            <person name="Baroncelli R."/>
            <person name="Sanz-Martin J.M."/>
            <person name="Rech G.E."/>
            <person name="Sukno S.A."/>
            <person name="Thon M.R."/>
        </authorList>
    </citation>
    <scope>NUCLEOTIDE SEQUENCE [LARGE SCALE GENOMIC DNA]</scope>
    <source>
        <strain evidence="3">TX430BB</strain>
    </source>
</reference>
<feature type="signal peptide" evidence="1">
    <location>
        <begin position="1"/>
        <end position="20"/>
    </location>
</feature>
<keyword evidence="1" id="KW-0732">Signal</keyword>
<comment type="caution">
    <text evidence="2">The sequence shown here is derived from an EMBL/GenBank/DDBJ whole genome shotgun (WGS) entry which is preliminary data.</text>
</comment>
<gene>
    <name evidence="2" type="ORF">CSUB01_11018</name>
</gene>
<name>A0A066XYH5_COLSU</name>
<evidence type="ECO:0008006" key="4">
    <source>
        <dbReference type="Google" id="ProtNLM"/>
    </source>
</evidence>
<protein>
    <recommendedName>
        <fullName evidence="4">Hypersensitive response-inducing protein</fullName>
    </recommendedName>
</protein>
<dbReference type="EMBL" id="JMSE01000282">
    <property type="protein sequence ID" value="KDN70836.1"/>
    <property type="molecule type" value="Genomic_DNA"/>
</dbReference>
<sequence length="220" mass="21872">MHFTTSSVLAATLLAASASAAGFCQEYSFTDGAPCTKGADGNFQCLDEASNSTVGVSMDGSVQITSNNENQAGVKITCGAGNSTYFVAAKTVRPFTQASCNGTAPSSVIAVKSAKQLTLPAGGQDVTFTDGTPCTAQGTNGSFLCGDSQGATISEANRNVTMTAGAVDAAVKVSCSAGSSVYFCSAGGSTNFTEPTCGGGFDSVISVKAEAPILQPFGLA</sequence>
<feature type="chain" id="PRO_5001634524" description="Hypersensitive response-inducing protein" evidence="1">
    <location>
        <begin position="21"/>
        <end position="220"/>
    </location>
</feature>
<accession>A0A066XYH5</accession>
<proteinExistence type="predicted"/>
<evidence type="ECO:0000313" key="2">
    <source>
        <dbReference type="EMBL" id="KDN70836.1"/>
    </source>
</evidence>
<organism evidence="2 3">
    <name type="scientific">Colletotrichum sublineola</name>
    <name type="common">Sorghum anthracnose fungus</name>
    <dbReference type="NCBI Taxonomy" id="1173701"/>
    <lineage>
        <taxon>Eukaryota</taxon>
        <taxon>Fungi</taxon>
        <taxon>Dikarya</taxon>
        <taxon>Ascomycota</taxon>
        <taxon>Pezizomycotina</taxon>
        <taxon>Sordariomycetes</taxon>
        <taxon>Hypocreomycetidae</taxon>
        <taxon>Glomerellales</taxon>
        <taxon>Glomerellaceae</taxon>
        <taxon>Colletotrichum</taxon>
        <taxon>Colletotrichum graminicola species complex</taxon>
    </lineage>
</organism>
<dbReference type="Proteomes" id="UP000027238">
    <property type="component" value="Unassembled WGS sequence"/>
</dbReference>